<dbReference type="AlphaFoldDB" id="A0A1W2TW19"/>
<dbReference type="InterPro" id="IPR012535">
    <property type="entry name" value="Cell_div_Cdc14"/>
</dbReference>
<name>A0A1W2TW19_ROSNE</name>
<evidence type="ECO:0000313" key="3">
    <source>
        <dbReference type="Proteomes" id="UP000054516"/>
    </source>
</evidence>
<dbReference type="OMA" id="YMNILLD"/>
<gene>
    <name evidence="2" type="ORF">SAMD00023353_9000170</name>
</gene>
<feature type="region of interest" description="Disordered" evidence="1">
    <location>
        <begin position="241"/>
        <end position="273"/>
    </location>
</feature>
<evidence type="ECO:0000256" key="1">
    <source>
        <dbReference type="SAM" id="MobiDB-lite"/>
    </source>
</evidence>
<dbReference type="Pfam" id="PF08045">
    <property type="entry name" value="CDC14"/>
    <property type="match status" value="1"/>
</dbReference>
<dbReference type="EMBL" id="DF977535">
    <property type="protein sequence ID" value="GAP92858.1"/>
    <property type="molecule type" value="Genomic_DNA"/>
</dbReference>
<dbReference type="PANTHER" id="PTHR34065:SF1">
    <property type="entry name" value="CELL DIVISION CONTROL PROTEIN 14"/>
    <property type="match status" value="1"/>
</dbReference>
<dbReference type="GO" id="GO:0051301">
    <property type="term" value="P:cell division"/>
    <property type="evidence" value="ECO:0007669"/>
    <property type="project" value="UniProtKB-KW"/>
</dbReference>
<protein>
    <submittedName>
        <fullName evidence="2">Putative cell division control protein 14</fullName>
    </submittedName>
</protein>
<proteinExistence type="predicted"/>
<organism evidence="2">
    <name type="scientific">Rosellinia necatrix</name>
    <name type="common">White root-rot fungus</name>
    <dbReference type="NCBI Taxonomy" id="77044"/>
    <lineage>
        <taxon>Eukaryota</taxon>
        <taxon>Fungi</taxon>
        <taxon>Dikarya</taxon>
        <taxon>Ascomycota</taxon>
        <taxon>Pezizomycotina</taxon>
        <taxon>Sordariomycetes</taxon>
        <taxon>Xylariomycetidae</taxon>
        <taxon>Xylariales</taxon>
        <taxon>Xylariaceae</taxon>
        <taxon>Rosellinia</taxon>
    </lineage>
</organism>
<keyword evidence="2" id="KW-0131">Cell cycle</keyword>
<dbReference type="OrthoDB" id="5357220at2759"/>
<sequence length="299" mass="32890">MESLLSLAFDNLSSYDGGKIRKGLRQVEGLLANICLSRQQTSKVRRASVATDSGQEQESPPESKSLSELTNDPAFYEFFKLQEGFEWNVAVRLVNTLDRLLAKGGDGSNDLLILNALDLIQGVMLLHPPSKALFSREMYMNLLLDLIEPDFCPAIQSATLLTLVTALIDTPQNTRTFEGLDGLLAVTSLFRSRSTNRDVKRKLIEFIYFYLMPETPSIPSASPHDALPGLLQRSPSKLAKAFSASPGGAKDESGRPRSAGEAATRTQEEKQALLGRHLHSVEELVKDLRQNNLFNGAVS</sequence>
<accession>A0A1W2TW19</accession>
<keyword evidence="3" id="KW-1185">Reference proteome</keyword>
<feature type="compositionally biased region" description="Low complexity" evidence="1">
    <location>
        <begin position="56"/>
        <end position="68"/>
    </location>
</feature>
<dbReference type="STRING" id="77044.A0A1W2TW19"/>
<dbReference type="Proteomes" id="UP000054516">
    <property type="component" value="Unassembled WGS sequence"/>
</dbReference>
<dbReference type="PANTHER" id="PTHR34065">
    <property type="entry name" value="CELL DIVISION CONTROL PROTEIN 14"/>
    <property type="match status" value="1"/>
</dbReference>
<reference evidence="2" key="1">
    <citation type="submission" date="2016-03" db="EMBL/GenBank/DDBJ databases">
        <title>Draft genome sequence of Rosellinia necatrix.</title>
        <authorList>
            <person name="Kanematsu S."/>
        </authorList>
    </citation>
    <scope>NUCLEOTIDE SEQUENCE [LARGE SCALE GENOMIC DNA]</scope>
    <source>
        <strain evidence="2">W97</strain>
    </source>
</reference>
<feature type="region of interest" description="Disordered" evidence="1">
    <location>
        <begin position="46"/>
        <end position="68"/>
    </location>
</feature>
<evidence type="ECO:0000313" key="2">
    <source>
        <dbReference type="EMBL" id="GAP92858.1"/>
    </source>
</evidence>
<keyword evidence="2" id="KW-0132">Cell division</keyword>